<gene>
    <name evidence="1" type="ORF">SCALOS_LOCUS9509</name>
</gene>
<comment type="caution">
    <text evidence="1">The sequence shown here is derived from an EMBL/GenBank/DDBJ whole genome shotgun (WGS) entry which is preliminary data.</text>
</comment>
<name>A0ACA9NY06_9GLOM</name>
<evidence type="ECO:0000313" key="1">
    <source>
        <dbReference type="EMBL" id="CAG8674840.1"/>
    </source>
</evidence>
<dbReference type="Proteomes" id="UP000789860">
    <property type="component" value="Unassembled WGS sequence"/>
</dbReference>
<dbReference type="EMBL" id="CAJVPM010029886">
    <property type="protein sequence ID" value="CAG8674840.1"/>
    <property type="molecule type" value="Genomic_DNA"/>
</dbReference>
<feature type="non-terminal residue" evidence="1">
    <location>
        <position position="1"/>
    </location>
</feature>
<sequence length="87" mass="9956">GIQEASVSYLQPNRNRGTRNNTLPGNSNWFEWQWPIDKDLEGCILAQSIPNIGDWTIFTQTQLEKLQKHEIKKPTPHTSTPTTPILD</sequence>
<evidence type="ECO:0000313" key="2">
    <source>
        <dbReference type="Proteomes" id="UP000789860"/>
    </source>
</evidence>
<organism evidence="1 2">
    <name type="scientific">Scutellospora calospora</name>
    <dbReference type="NCBI Taxonomy" id="85575"/>
    <lineage>
        <taxon>Eukaryota</taxon>
        <taxon>Fungi</taxon>
        <taxon>Fungi incertae sedis</taxon>
        <taxon>Mucoromycota</taxon>
        <taxon>Glomeromycotina</taxon>
        <taxon>Glomeromycetes</taxon>
        <taxon>Diversisporales</taxon>
        <taxon>Gigasporaceae</taxon>
        <taxon>Scutellospora</taxon>
    </lineage>
</organism>
<protein>
    <submittedName>
        <fullName evidence="1">4925_t:CDS:1</fullName>
    </submittedName>
</protein>
<reference evidence="1" key="1">
    <citation type="submission" date="2021-06" db="EMBL/GenBank/DDBJ databases">
        <authorList>
            <person name="Kallberg Y."/>
            <person name="Tangrot J."/>
            <person name="Rosling A."/>
        </authorList>
    </citation>
    <scope>NUCLEOTIDE SEQUENCE</scope>
    <source>
        <strain evidence="1">AU212A</strain>
    </source>
</reference>
<feature type="non-terminal residue" evidence="1">
    <location>
        <position position="87"/>
    </location>
</feature>
<proteinExistence type="predicted"/>
<accession>A0ACA9NY06</accession>
<keyword evidence="2" id="KW-1185">Reference proteome</keyword>